<gene>
    <name evidence="2" type="ORF">ABNO52_00385</name>
</gene>
<feature type="domain" description="Formyl transferase N-terminal" evidence="1">
    <location>
        <begin position="28"/>
        <end position="164"/>
    </location>
</feature>
<reference evidence="2" key="1">
    <citation type="submission" date="2024-06" db="EMBL/GenBank/DDBJ databases">
        <title>Diversity, functionality, and evolutionary history of bacterial symbionts in false click beetles (Coleoptera, Throscidae).</title>
        <authorList>
            <person name="Wierz J.C."/>
            <person name="Malm H."/>
            <person name="Kaltenpoth M."/>
            <person name="Engl T."/>
        </authorList>
    </citation>
    <scope>NUCLEOTIDE SEQUENCE</scope>
    <source>
        <strain evidence="2">Tser</strain>
    </source>
</reference>
<dbReference type="SUPFAM" id="SSF53328">
    <property type="entry name" value="Formyltransferase"/>
    <property type="match status" value="1"/>
</dbReference>
<dbReference type="Gene3D" id="3.40.50.12230">
    <property type="match status" value="1"/>
</dbReference>
<proteinExistence type="predicted"/>
<dbReference type="PANTHER" id="PTHR11138:SF5">
    <property type="entry name" value="METHIONYL-TRNA FORMYLTRANSFERASE, MITOCHONDRIAL"/>
    <property type="match status" value="1"/>
</dbReference>
<dbReference type="AlphaFoldDB" id="A0AAU7QQK7"/>
<accession>A0AAU7QQK7</accession>
<name>A0AAU7QQK7_9FLAO</name>
<dbReference type="Pfam" id="PF00551">
    <property type="entry name" value="Formyl_trans_N"/>
    <property type="match status" value="1"/>
</dbReference>
<dbReference type="GO" id="GO:0004479">
    <property type="term" value="F:methionyl-tRNA formyltransferase activity"/>
    <property type="evidence" value="ECO:0007669"/>
    <property type="project" value="TreeGrafter"/>
</dbReference>
<protein>
    <submittedName>
        <fullName evidence="2">Formyltransferase family protein</fullName>
    </submittedName>
</protein>
<evidence type="ECO:0000313" key="2">
    <source>
        <dbReference type="EMBL" id="XBT18237.1"/>
    </source>
</evidence>
<dbReference type="PANTHER" id="PTHR11138">
    <property type="entry name" value="METHIONYL-TRNA FORMYLTRANSFERASE"/>
    <property type="match status" value="1"/>
</dbReference>
<sequence length="209" mass="25165">MKKYKIIILTNGKFSYYVLKSLYKKYKIKGIITNKNNIKKKNSLTNFIKKKNIKCFYDKYINNKYKIISFLKKKKPDILICISFKYIKKYIYDFPKYGTLNIHPSLLPKYIGPNPIRYAILNNDKYTGISILKINNNIDKGNILIQKKIKIKFNDNYYTLFKKLSYYSAFLLKKILYKIFNKKKINNVIINKKKYTYTYKTFYKDGKIN</sequence>
<dbReference type="EMBL" id="CP157893">
    <property type="protein sequence ID" value="XBT18237.1"/>
    <property type="molecule type" value="Genomic_DNA"/>
</dbReference>
<evidence type="ECO:0000259" key="1">
    <source>
        <dbReference type="Pfam" id="PF00551"/>
    </source>
</evidence>
<organism evidence="2">
    <name type="scientific">Candidatus Shikimatogenerans sp. Tser</name>
    <dbReference type="NCBI Taxonomy" id="3158568"/>
    <lineage>
        <taxon>Bacteria</taxon>
        <taxon>Pseudomonadati</taxon>
        <taxon>Bacteroidota</taxon>
        <taxon>Flavobacteriia</taxon>
        <taxon>Flavobacteriales</taxon>
        <taxon>Candidatus Shikimatogenerans</taxon>
    </lineage>
</organism>
<dbReference type="InterPro" id="IPR036477">
    <property type="entry name" value="Formyl_transf_N_sf"/>
</dbReference>
<dbReference type="InterPro" id="IPR002376">
    <property type="entry name" value="Formyl_transf_N"/>
</dbReference>